<accession>A0A7G2JZK9</accession>
<reference evidence="1" key="1">
    <citation type="journal article" date="2010" name="Genomics">
        <title>Tracing phylogenomic events leading to diversity of Haemophilus influenzae and the emergence of Brazilian Purpuric Fever (BPF)-associated clones.</title>
        <authorList>
            <person name="Papazisi L."/>
            <person name="Ratnayake S."/>
            <person name="Remortel B.G."/>
            <person name="Bock G.R."/>
            <person name="Liang W."/>
            <person name="Saeed A.I."/>
            <person name="Liu J."/>
            <person name="Fleischmann R.D."/>
            <person name="Kilian M."/>
            <person name="Peterson S.N."/>
        </authorList>
    </citation>
    <scope>NUCLEOTIDE SEQUENCE [LARGE SCALE GENOMIC DNA]</scope>
    <source>
        <strain evidence="1">HK1212</strain>
    </source>
</reference>
<protein>
    <submittedName>
        <fullName evidence="1">Uncharacterized protein</fullName>
    </submittedName>
</protein>
<dbReference type="EMBL" id="ABFC01000554">
    <property type="protein sequence ID" value="EFA28753.1"/>
    <property type="molecule type" value="Genomic_DNA"/>
</dbReference>
<dbReference type="AlphaFoldDB" id="A0A7G2JZK9"/>
<gene>
    <name evidence="1" type="ORF">HAINFHK1212_1147</name>
</gene>
<organism evidence="1">
    <name type="scientific">Haemophilus influenzae HK1212</name>
    <dbReference type="NCBI Taxonomy" id="456482"/>
    <lineage>
        <taxon>Bacteria</taxon>
        <taxon>Pseudomonadati</taxon>
        <taxon>Pseudomonadota</taxon>
        <taxon>Gammaproteobacteria</taxon>
        <taxon>Pasteurellales</taxon>
        <taxon>Pasteurellaceae</taxon>
        <taxon>Haemophilus</taxon>
    </lineage>
</organism>
<evidence type="ECO:0000313" key="1">
    <source>
        <dbReference type="EMBL" id="EFA28753.1"/>
    </source>
</evidence>
<proteinExistence type="predicted"/>
<comment type="caution">
    <text evidence="1">The sequence shown here is derived from an EMBL/GenBank/DDBJ whole genome shotgun (WGS) entry which is preliminary data.</text>
</comment>
<sequence>MPYITALKKAVLARKMKSAVDFWGVLDFRLISWLMWELTQRC</sequence>
<name>A0A7G2JZK9_HAEIF</name>